<evidence type="ECO:0000256" key="2">
    <source>
        <dbReference type="PIRSR" id="PIRSR630564-2"/>
    </source>
</evidence>
<dbReference type="InterPro" id="IPR030564">
    <property type="entry name" value="Myotubularin"/>
</dbReference>
<evidence type="ECO:0000256" key="1">
    <source>
        <dbReference type="PIRSR" id="PIRSR630564-1"/>
    </source>
</evidence>
<feature type="coiled-coil region" evidence="3">
    <location>
        <begin position="502"/>
        <end position="529"/>
    </location>
</feature>
<dbReference type="CDD" id="cd14507">
    <property type="entry name" value="PTP-MTM-like"/>
    <property type="match status" value="1"/>
</dbReference>
<dbReference type="InterPro" id="IPR029021">
    <property type="entry name" value="Prot-tyrosine_phosphatase-like"/>
</dbReference>
<reference evidence="5" key="1">
    <citation type="journal article" date="2020" name="J. Eukaryot. Microbiol.">
        <title>De novo Sequencing, Assembly and Annotation of the Transcriptome for the Free-Living Testate Amoeba Arcella intermedia.</title>
        <authorList>
            <person name="Ribeiro G.M."/>
            <person name="Porfirio-Sousa A.L."/>
            <person name="Maurer-Alcala X.X."/>
            <person name="Katz L.A."/>
            <person name="Lahr D.J.G."/>
        </authorList>
    </citation>
    <scope>NUCLEOTIDE SEQUENCE</scope>
</reference>
<proteinExistence type="predicted"/>
<evidence type="ECO:0000256" key="3">
    <source>
        <dbReference type="SAM" id="Coils"/>
    </source>
</evidence>
<dbReference type="PANTHER" id="PTHR10807">
    <property type="entry name" value="MYOTUBULARIN-RELATED"/>
    <property type="match status" value="1"/>
</dbReference>
<dbReference type="GO" id="GO:0005737">
    <property type="term" value="C:cytoplasm"/>
    <property type="evidence" value="ECO:0007669"/>
    <property type="project" value="TreeGrafter"/>
</dbReference>
<evidence type="ECO:0000313" key="5">
    <source>
        <dbReference type="EMBL" id="NDV30713.1"/>
    </source>
</evidence>
<accession>A0A6B2L126</accession>
<sequence length="534" mass="61907">MHFYSKSKKDSTDLEETYNSISRVNKIPKGSLLYVEIEFKSLKIWAFSVPESMAMDLSNALSSYITLRDPVTKSITNNCRAFEFILPFDSKEDGWLVYNQRKDIERMFLPLEKDKLMWTICEANKDWKLCSSYPRLLVLPSKFDMNLLNEAANYRDEGRFPALSWIHPKNYATITRCSQPLPGRLGNKRCETDEALIKAIFQANPSVNLSENKILDARPFSNAIANRAKGAGYENSELYCNVSIEFLDIENIHQMRESLEKLRKLCYSCSPTETAWFSKLESTSWYSHVSAVLKGAIKLATFVDQGRSSVLHCSHGWDRTAQISAIAQLLLDPHYRTLVGFQQLIEKEWISFGHKSQDRGAHLIVLDSNPSPSLKEEESPIFLQFIDCVYQLIHQFPTEFGFTEDLLRTVIEHFYSCQFGTFLVNSEQEQHLLHLRQKTVSLWTYVNHPSNFNRFQNPFFRFAKHFGPNGSTFLHASSTLDQMVFWSELYNGPERIRSERKMAKIVQAMWEANDQIEKLKMENEALKREIKQVK</sequence>
<dbReference type="PROSITE" id="PS51339">
    <property type="entry name" value="PPASE_MYOTUBULARIN"/>
    <property type="match status" value="1"/>
</dbReference>
<feature type="binding site" evidence="2">
    <location>
        <begin position="313"/>
        <end position="319"/>
    </location>
    <ligand>
        <name>substrate</name>
    </ligand>
</feature>
<organism evidence="5">
    <name type="scientific">Arcella intermedia</name>
    <dbReference type="NCBI Taxonomy" id="1963864"/>
    <lineage>
        <taxon>Eukaryota</taxon>
        <taxon>Amoebozoa</taxon>
        <taxon>Tubulinea</taxon>
        <taxon>Elardia</taxon>
        <taxon>Arcellinida</taxon>
        <taxon>Sphaerothecina</taxon>
        <taxon>Arcellidae</taxon>
        <taxon>Arcella</taxon>
    </lineage>
</organism>
<dbReference type="PROSITE" id="PS00383">
    <property type="entry name" value="TYR_PHOSPHATASE_1"/>
    <property type="match status" value="1"/>
</dbReference>
<name>A0A6B2L126_9EUKA</name>
<keyword evidence="3" id="KW-0175">Coiled coil</keyword>
<dbReference type="InterPro" id="IPR010569">
    <property type="entry name" value="Myotubularin-like_Pase_dom"/>
</dbReference>
<feature type="domain" description="Myotubularin phosphatase" evidence="4">
    <location>
        <begin position="94"/>
        <end position="490"/>
    </location>
</feature>
<dbReference type="AlphaFoldDB" id="A0A6B2L126"/>
<dbReference type="EMBL" id="GIBP01001744">
    <property type="protein sequence ID" value="NDV30713.1"/>
    <property type="molecule type" value="Transcribed_RNA"/>
</dbReference>
<evidence type="ECO:0000259" key="4">
    <source>
        <dbReference type="PROSITE" id="PS51339"/>
    </source>
</evidence>
<feature type="active site" description="Phosphocysteine intermediate" evidence="1">
    <location>
        <position position="313"/>
    </location>
</feature>
<dbReference type="InterPro" id="IPR016130">
    <property type="entry name" value="Tyr_Pase_AS"/>
</dbReference>
<feature type="binding site" evidence="2">
    <location>
        <begin position="251"/>
        <end position="252"/>
    </location>
    <ligand>
        <name>substrate</name>
    </ligand>
</feature>
<dbReference type="SUPFAM" id="SSF52799">
    <property type="entry name" value="(Phosphotyrosine protein) phosphatases II"/>
    <property type="match status" value="1"/>
</dbReference>
<protein>
    <recommendedName>
        <fullName evidence="4">Myotubularin phosphatase domain-containing protein</fullName>
    </recommendedName>
</protein>
<feature type="binding site" evidence="2">
    <location>
        <begin position="226"/>
        <end position="229"/>
    </location>
    <ligand>
        <name>substrate</name>
    </ligand>
</feature>
<dbReference type="Pfam" id="PF06602">
    <property type="entry name" value="Myotub-related"/>
    <property type="match status" value="1"/>
</dbReference>